<dbReference type="InterPro" id="IPR046848">
    <property type="entry name" value="E_motif"/>
</dbReference>
<reference evidence="5 6" key="1">
    <citation type="submission" date="2024-01" db="EMBL/GenBank/DDBJ databases">
        <title>Genome assemblies of Stephania.</title>
        <authorList>
            <person name="Yang L."/>
        </authorList>
    </citation>
    <scope>NUCLEOTIDE SEQUENCE [LARGE SCALE GENOMIC DNA]</scope>
    <source>
        <strain evidence="5">QJT</strain>
        <tissue evidence="5">Leaf</tissue>
    </source>
</reference>
<feature type="repeat" description="PPR" evidence="3">
    <location>
        <begin position="378"/>
        <end position="412"/>
    </location>
</feature>
<keyword evidence="2" id="KW-0677">Repeat</keyword>
<evidence type="ECO:0000313" key="6">
    <source>
        <dbReference type="Proteomes" id="UP001417504"/>
    </source>
</evidence>
<feature type="repeat" description="PPR" evidence="3">
    <location>
        <begin position="277"/>
        <end position="311"/>
    </location>
</feature>
<comment type="caution">
    <text evidence="5">The sequence shown here is derived from an EMBL/GenBank/DDBJ whole genome shotgun (WGS) entry which is preliminary data.</text>
</comment>
<organism evidence="5 6">
    <name type="scientific">Stephania japonica</name>
    <dbReference type="NCBI Taxonomy" id="461633"/>
    <lineage>
        <taxon>Eukaryota</taxon>
        <taxon>Viridiplantae</taxon>
        <taxon>Streptophyta</taxon>
        <taxon>Embryophyta</taxon>
        <taxon>Tracheophyta</taxon>
        <taxon>Spermatophyta</taxon>
        <taxon>Magnoliopsida</taxon>
        <taxon>Ranunculales</taxon>
        <taxon>Menispermaceae</taxon>
        <taxon>Menispermoideae</taxon>
        <taxon>Cissampelideae</taxon>
        <taxon>Stephania</taxon>
    </lineage>
</organism>
<dbReference type="GO" id="GO:0009451">
    <property type="term" value="P:RNA modification"/>
    <property type="evidence" value="ECO:0007669"/>
    <property type="project" value="InterPro"/>
</dbReference>
<dbReference type="PANTHER" id="PTHR47926">
    <property type="entry name" value="PENTATRICOPEPTIDE REPEAT-CONTAINING PROTEIN"/>
    <property type="match status" value="1"/>
</dbReference>
<dbReference type="Pfam" id="PF01535">
    <property type="entry name" value="PPR"/>
    <property type="match status" value="3"/>
</dbReference>
<dbReference type="EMBL" id="JBBNAE010000002">
    <property type="protein sequence ID" value="KAK9146430.1"/>
    <property type="molecule type" value="Genomic_DNA"/>
</dbReference>
<dbReference type="GO" id="GO:0008270">
    <property type="term" value="F:zinc ion binding"/>
    <property type="evidence" value="ECO:0007669"/>
    <property type="project" value="InterPro"/>
</dbReference>
<comment type="similarity">
    <text evidence="1">Belongs to the PPR family. PCMP-H subfamily.</text>
</comment>
<dbReference type="FunFam" id="1.25.40.10:FF:000436">
    <property type="entry name" value="Pentatricopeptide repeat-containing protein At5g39350 family"/>
    <property type="match status" value="1"/>
</dbReference>
<protein>
    <recommendedName>
        <fullName evidence="4">DYW domain-containing protein</fullName>
    </recommendedName>
</protein>
<dbReference type="NCBIfam" id="TIGR00756">
    <property type="entry name" value="PPR"/>
    <property type="match status" value="4"/>
</dbReference>
<dbReference type="Proteomes" id="UP001417504">
    <property type="component" value="Unassembled WGS sequence"/>
</dbReference>
<dbReference type="GO" id="GO:0003723">
    <property type="term" value="F:RNA binding"/>
    <property type="evidence" value="ECO:0007669"/>
    <property type="project" value="InterPro"/>
</dbReference>
<sequence>MDLMAATRTTSCSTSPLPFTLHRLQKPNSSTPPQIKLNLNLDQTKQLHAHLIKTIFSRTNSIAIHLFSSHSSPAAQFNFLINSYIKNNYPEEALKIYAFMRNSDTNVDNFTAPSVLKACAQLSWAQQGKEIHGLVLKTGLDLDVFVSNALIQMYTQCGNMDSARKLFEIMPERDVVSWSTMIRSYGRSKRYAEALDLIREMHVSKIKPSQVALINMINLFADVADRRTARPMHAYVMKSSEVGSDVIPMTTALIDMYAKCGSAAYARTLFDRLILRNIVTWTAMIAGHLRCREVEEAARLFVEMQKEGICPNDITMLSVIQECGFARDLELGKQSHAYMLRNGFSFSSTMVTALVDMYGKCGDLQKARALFDCANNKDVLMWTAMISGYAEAKRVNQAFSVFVQMSSIDAEPNEVTMVTLLSLCAEVGALDLGKWIHSSIEKRGVLSDVILETSLIEMYAKCGDIEQARRVFDRADFKDIGMWNSMINALAMHGYGEEALELFFDLEKSETDPDEITFVAALHACSHAGLVTEGKRLFYKMTHEFRMVPSVVHYGCMVDLLGRAGLLDEAYEMIKRMSIKPNIVIWGALLAACKLHKNLRLAKLVANQLLEIEPQNCGYNTLMSNIYAAASRWNEVAQVRKAMKDEGIKKAPGISSIEVNGTLHEFIMGDTSHPRAKQILEKLAEMNEKLKQAGYVADTSVVLLNIDEEEKETALTYHSEKLAMAFGLISTAPSMPIRVVKNLRVCDDCHSATKLLSLIYKRVIIVRDRNRFHHFSDGSCSCGDYW</sequence>
<evidence type="ECO:0000256" key="3">
    <source>
        <dbReference type="PROSITE-ProRule" id="PRU00708"/>
    </source>
</evidence>
<evidence type="ECO:0000256" key="2">
    <source>
        <dbReference type="ARBA" id="ARBA00022737"/>
    </source>
</evidence>
<dbReference type="Pfam" id="PF14432">
    <property type="entry name" value="DYW_deaminase"/>
    <property type="match status" value="1"/>
</dbReference>
<dbReference type="Pfam" id="PF12854">
    <property type="entry name" value="PPR_1"/>
    <property type="match status" value="1"/>
</dbReference>
<dbReference type="Pfam" id="PF20431">
    <property type="entry name" value="E_motif"/>
    <property type="match status" value="1"/>
</dbReference>
<dbReference type="FunFam" id="1.25.40.10:FF:000285">
    <property type="entry name" value="Pentatricopeptide repeat-containing protein, chloroplastic"/>
    <property type="match status" value="1"/>
</dbReference>
<dbReference type="SUPFAM" id="SSF48452">
    <property type="entry name" value="TPR-like"/>
    <property type="match status" value="1"/>
</dbReference>
<dbReference type="InterPro" id="IPR011990">
    <property type="entry name" value="TPR-like_helical_dom_sf"/>
</dbReference>
<feature type="domain" description="DYW" evidence="4">
    <location>
        <begin position="694"/>
        <end position="786"/>
    </location>
</feature>
<keyword evidence="6" id="KW-1185">Reference proteome</keyword>
<evidence type="ECO:0000259" key="4">
    <source>
        <dbReference type="Pfam" id="PF14432"/>
    </source>
</evidence>
<evidence type="ECO:0000256" key="1">
    <source>
        <dbReference type="ARBA" id="ARBA00006643"/>
    </source>
</evidence>
<dbReference type="PANTHER" id="PTHR47926:SF490">
    <property type="entry name" value="REPEAT-LIKE SUPERFAMILY PROTEIN, PUTATIVE-RELATED"/>
    <property type="match status" value="1"/>
</dbReference>
<proteinExistence type="inferred from homology"/>
<dbReference type="AlphaFoldDB" id="A0AAP0K883"/>
<dbReference type="FunFam" id="1.25.40.10:FF:002148">
    <property type="entry name" value="Pentatricopeptide repeat-containing protein At2g29760, chloroplastic"/>
    <property type="match status" value="1"/>
</dbReference>
<dbReference type="InterPro" id="IPR032867">
    <property type="entry name" value="DYW_dom"/>
</dbReference>
<accession>A0AAP0K883</accession>
<dbReference type="Pfam" id="PF13041">
    <property type="entry name" value="PPR_2"/>
    <property type="match status" value="4"/>
</dbReference>
<evidence type="ECO:0000313" key="5">
    <source>
        <dbReference type="EMBL" id="KAK9146430.1"/>
    </source>
</evidence>
<dbReference type="PROSITE" id="PS51375">
    <property type="entry name" value="PPR"/>
    <property type="match status" value="5"/>
</dbReference>
<gene>
    <name evidence="5" type="ORF">Sjap_006333</name>
</gene>
<dbReference type="FunFam" id="1.25.40.10:FF:000344">
    <property type="entry name" value="Pentatricopeptide repeat-containing protein"/>
    <property type="match status" value="1"/>
</dbReference>
<feature type="repeat" description="PPR" evidence="3">
    <location>
        <begin position="479"/>
        <end position="513"/>
    </location>
</feature>
<dbReference type="InterPro" id="IPR002885">
    <property type="entry name" value="PPR_rpt"/>
</dbReference>
<feature type="repeat" description="PPR" evidence="3">
    <location>
        <begin position="174"/>
        <end position="208"/>
    </location>
</feature>
<dbReference type="InterPro" id="IPR046960">
    <property type="entry name" value="PPR_At4g14850-like_plant"/>
</dbReference>
<dbReference type="Gene3D" id="1.25.40.10">
    <property type="entry name" value="Tetratricopeptide repeat domain"/>
    <property type="match status" value="5"/>
</dbReference>
<feature type="repeat" description="PPR" evidence="3">
    <location>
        <begin position="143"/>
        <end position="173"/>
    </location>
</feature>
<name>A0AAP0K883_9MAGN</name>